<name>A0ABN3WBM8_9ACTN</name>
<dbReference type="InterPro" id="IPR038765">
    <property type="entry name" value="Papain-like_cys_pep_sf"/>
</dbReference>
<feature type="region of interest" description="Disordered" evidence="1">
    <location>
        <begin position="597"/>
        <end position="656"/>
    </location>
</feature>
<feature type="compositionally biased region" description="Low complexity" evidence="1">
    <location>
        <begin position="604"/>
        <end position="630"/>
    </location>
</feature>
<feature type="region of interest" description="Disordered" evidence="1">
    <location>
        <begin position="537"/>
        <end position="582"/>
    </location>
</feature>
<feature type="compositionally biased region" description="Basic residues" evidence="1">
    <location>
        <begin position="335"/>
        <end position="347"/>
    </location>
</feature>
<dbReference type="Gene3D" id="3.90.1720.10">
    <property type="entry name" value="endopeptidase domain like (from Nostoc punctiforme)"/>
    <property type="match status" value="1"/>
</dbReference>
<feature type="region of interest" description="Disordered" evidence="1">
    <location>
        <begin position="328"/>
        <end position="351"/>
    </location>
</feature>
<organism evidence="3 4">
    <name type="scientific">Streptosporangium fragile</name>
    <dbReference type="NCBI Taxonomy" id="46186"/>
    <lineage>
        <taxon>Bacteria</taxon>
        <taxon>Bacillati</taxon>
        <taxon>Actinomycetota</taxon>
        <taxon>Actinomycetes</taxon>
        <taxon>Streptosporangiales</taxon>
        <taxon>Streptosporangiaceae</taxon>
        <taxon>Streptosporangium</taxon>
    </lineage>
</organism>
<dbReference type="Pfam" id="PF05257">
    <property type="entry name" value="CHAP"/>
    <property type="match status" value="1"/>
</dbReference>
<feature type="region of interest" description="Disordered" evidence="1">
    <location>
        <begin position="189"/>
        <end position="268"/>
    </location>
</feature>
<gene>
    <name evidence="3" type="ORF">GCM10010517_75440</name>
</gene>
<protein>
    <recommendedName>
        <fullName evidence="2">Peptidase C51 domain-containing protein</fullName>
    </recommendedName>
</protein>
<comment type="caution">
    <text evidence="3">The sequence shown here is derived from an EMBL/GenBank/DDBJ whole genome shotgun (WGS) entry which is preliminary data.</text>
</comment>
<dbReference type="EMBL" id="BAAAVI010000098">
    <property type="protein sequence ID" value="GAA2909010.1"/>
    <property type="molecule type" value="Genomic_DNA"/>
</dbReference>
<keyword evidence="4" id="KW-1185">Reference proteome</keyword>
<accession>A0ABN3WBM8</accession>
<reference evidence="3 4" key="1">
    <citation type="journal article" date="2019" name="Int. J. Syst. Evol. Microbiol.">
        <title>The Global Catalogue of Microorganisms (GCM) 10K type strain sequencing project: providing services to taxonomists for standard genome sequencing and annotation.</title>
        <authorList>
            <consortium name="The Broad Institute Genomics Platform"/>
            <consortium name="The Broad Institute Genome Sequencing Center for Infectious Disease"/>
            <person name="Wu L."/>
            <person name="Ma J."/>
        </authorList>
    </citation>
    <scope>NUCLEOTIDE SEQUENCE [LARGE SCALE GENOMIC DNA]</scope>
    <source>
        <strain evidence="3 4">JCM 6242</strain>
    </source>
</reference>
<dbReference type="InterPro" id="IPR007921">
    <property type="entry name" value="CHAP_dom"/>
</dbReference>
<proteinExistence type="predicted"/>
<feature type="compositionally biased region" description="Basic residues" evidence="1">
    <location>
        <begin position="646"/>
        <end position="656"/>
    </location>
</feature>
<evidence type="ECO:0000313" key="4">
    <source>
        <dbReference type="Proteomes" id="UP001500831"/>
    </source>
</evidence>
<evidence type="ECO:0000313" key="3">
    <source>
        <dbReference type="EMBL" id="GAA2909010.1"/>
    </source>
</evidence>
<feature type="domain" description="Peptidase C51" evidence="2">
    <location>
        <begin position="42"/>
        <end position="127"/>
    </location>
</feature>
<evidence type="ECO:0000259" key="2">
    <source>
        <dbReference type="Pfam" id="PF05257"/>
    </source>
</evidence>
<evidence type="ECO:0000256" key="1">
    <source>
        <dbReference type="SAM" id="MobiDB-lite"/>
    </source>
</evidence>
<feature type="compositionally biased region" description="Low complexity" evidence="1">
    <location>
        <begin position="208"/>
        <end position="235"/>
    </location>
</feature>
<dbReference type="SUPFAM" id="SSF54001">
    <property type="entry name" value="Cysteine proteinases"/>
    <property type="match status" value="1"/>
</dbReference>
<sequence length="656" mass="68057">MTPDMQKLIELLESELGYAERSGGYTKFGDWYGKTVEFDADYTSAPWCDMYLSWAAWKLGYQEWVGQFAYTVYHAQWFKEQDAWGTTPEPGALVFFDWSGSKKIDKIDHVGIVTKVVGNKIHTIEGNIDGGVAKRKTRDTDKVVGYGYPEKVKARLEREASEKKVVVKPGGASGDNLVQVSPGLDLFALVPPSGGAREGATPAKDGQAEAAPEHAGSAARTASGSRGGTAAPGTGEASEGTAQGSRPAAEGSAPAPVPGKHAKPATAGTSALAVTPTAAARDVAVPAPELGTPTMLAPVLLAAVAILATAKVKQSKARLAFATAGGASAPSARRAPGRRAAGRRRRTVGAPVSTRELRGTHEAVATTTLAPAAATGRPSLTTAAAHVEETLAAGLRQDALTAGFTEEVLATRFAEDVLATGPAEEVPATGLAESTPATAGAEEVLAADRLRAVLAAEQTWDAFAAGRARNALTTGDAADVTRDGRVRDTLMTGRAQGAFAAQRRAERPRVPYQGRRRRLQERSGSELSAFVQDAPLRGRRHRRADTAAGSDAPVFAPRSTTSPVTARPRRSGTGPVAPAMTAVPAGPVSAAEPVLTGRRHRRASSATVTSTAVATPTTATVPDAAPVPDAGPLHGEPGDALIRGGYRGRRRAQAPV</sequence>
<dbReference type="Proteomes" id="UP001500831">
    <property type="component" value="Unassembled WGS sequence"/>
</dbReference>